<dbReference type="EMBL" id="PTRA01000001">
    <property type="protein sequence ID" value="PQA59491.1"/>
    <property type="molecule type" value="Genomic_DNA"/>
</dbReference>
<comment type="pathway">
    <text evidence="1">Amino-acid biosynthesis; L-methionine biosynthesis via salvage pathway; S-methyl-5-thio-alpha-D-ribose 1-phosphate from S-methyl-5'-thioadenosine (hydrolase route): step 1/2.</text>
</comment>
<dbReference type="GO" id="GO:0009164">
    <property type="term" value="P:nucleoside catabolic process"/>
    <property type="evidence" value="ECO:0007669"/>
    <property type="project" value="InterPro"/>
</dbReference>
<organism evidence="8 9">
    <name type="scientific">Siphonobacter curvatus</name>
    <dbReference type="NCBI Taxonomy" id="2094562"/>
    <lineage>
        <taxon>Bacteria</taxon>
        <taxon>Pseudomonadati</taxon>
        <taxon>Bacteroidota</taxon>
        <taxon>Cytophagia</taxon>
        <taxon>Cytophagales</taxon>
        <taxon>Cytophagaceae</taxon>
        <taxon>Siphonobacter</taxon>
    </lineage>
</organism>
<dbReference type="CDD" id="cd09008">
    <property type="entry name" value="MTAN"/>
    <property type="match status" value="1"/>
</dbReference>
<dbReference type="InterPro" id="IPR010049">
    <property type="entry name" value="MTA_SAH_Nsdase"/>
</dbReference>
<dbReference type="RefSeq" id="WP_104711020.1">
    <property type="nucleotide sequence ID" value="NZ_PTRA01000001.1"/>
</dbReference>
<dbReference type="GO" id="GO:0008782">
    <property type="term" value="F:adenosylhomocysteine nucleosidase activity"/>
    <property type="evidence" value="ECO:0007669"/>
    <property type="project" value="UniProtKB-EC"/>
</dbReference>
<dbReference type="InterPro" id="IPR035994">
    <property type="entry name" value="Nucleoside_phosphorylase_sf"/>
</dbReference>
<dbReference type="AlphaFoldDB" id="A0A2S7IP32"/>
<dbReference type="NCBIfam" id="TIGR01704">
    <property type="entry name" value="MTA_SAH-Nsdase"/>
    <property type="match status" value="1"/>
</dbReference>
<evidence type="ECO:0000313" key="9">
    <source>
        <dbReference type="Proteomes" id="UP000239590"/>
    </source>
</evidence>
<dbReference type="EC" id="3.2.2.9" evidence="2"/>
<evidence type="ECO:0000256" key="3">
    <source>
        <dbReference type="ARBA" id="ARBA00022605"/>
    </source>
</evidence>
<dbReference type="GO" id="GO:0005829">
    <property type="term" value="C:cytosol"/>
    <property type="evidence" value="ECO:0007669"/>
    <property type="project" value="TreeGrafter"/>
</dbReference>
<feature type="chain" id="PRO_5015497109" description="adenosylhomocysteine nucleosidase" evidence="6">
    <location>
        <begin position="21"/>
        <end position="283"/>
    </location>
</feature>
<comment type="caution">
    <text evidence="8">The sequence shown here is derived from an EMBL/GenBank/DDBJ whole genome shotgun (WGS) entry which is preliminary data.</text>
</comment>
<keyword evidence="5" id="KW-0486">Methionine biosynthesis</keyword>
<dbReference type="InterPro" id="IPR000845">
    <property type="entry name" value="Nucleoside_phosphorylase_d"/>
</dbReference>
<protein>
    <recommendedName>
        <fullName evidence="2">adenosylhomocysteine nucleosidase</fullName>
        <ecNumber evidence="2">3.2.2.9</ecNumber>
    </recommendedName>
</protein>
<sequence length="283" mass="31028">MKICTLVLVGLLGICFNLSAQLTYSTTPDAQTKFPRKSNNLTAIMGAFADEVEVLKKEIKGRREQHIEGLTFYTGSLEGRKIVLVQGGIGKVNAALTTTLLLEHFRPREVIFTGIAGGLNPKYQPGDIVMATKVAYHDYGRVLKEGMTVRPTRNPYNFQENPLYFPADSSLLLVAGVVIPKVKLEKVGNYQPTIYSGTVVTGDVFMASDSASLHIRRTMQADAIEMEGAAVSQICWQQRVPFLIIRSLSDNANHSASVDMHTYGPIAARNSAALVKALLERLK</sequence>
<dbReference type="GO" id="GO:0008930">
    <property type="term" value="F:methylthioadenosine nucleosidase activity"/>
    <property type="evidence" value="ECO:0007669"/>
    <property type="project" value="InterPro"/>
</dbReference>
<dbReference type="GO" id="GO:0019509">
    <property type="term" value="P:L-methionine salvage from methylthioadenosine"/>
    <property type="evidence" value="ECO:0007669"/>
    <property type="project" value="UniProtKB-UniPathway"/>
</dbReference>
<accession>A0A2S7IP32</accession>
<evidence type="ECO:0000256" key="5">
    <source>
        <dbReference type="ARBA" id="ARBA00023167"/>
    </source>
</evidence>
<dbReference type="SUPFAM" id="SSF53167">
    <property type="entry name" value="Purine and uridine phosphorylases"/>
    <property type="match status" value="1"/>
</dbReference>
<dbReference type="NCBIfam" id="NF004079">
    <property type="entry name" value="PRK05584.1"/>
    <property type="match status" value="1"/>
</dbReference>
<evidence type="ECO:0000313" key="8">
    <source>
        <dbReference type="EMBL" id="PQA59491.1"/>
    </source>
</evidence>
<dbReference type="Gene3D" id="3.40.50.1580">
    <property type="entry name" value="Nucleoside phosphorylase domain"/>
    <property type="match status" value="1"/>
</dbReference>
<feature type="domain" description="Nucleoside phosphorylase" evidence="7">
    <location>
        <begin position="43"/>
        <end position="280"/>
    </location>
</feature>
<dbReference type="Proteomes" id="UP000239590">
    <property type="component" value="Unassembled WGS sequence"/>
</dbReference>
<dbReference type="Pfam" id="PF01048">
    <property type="entry name" value="PNP_UDP_1"/>
    <property type="match status" value="1"/>
</dbReference>
<proteinExistence type="predicted"/>
<reference evidence="9" key="1">
    <citation type="submission" date="2018-02" db="EMBL/GenBank/DDBJ databases">
        <title>Genome sequencing of Solimonas sp. HR-BB.</title>
        <authorList>
            <person name="Lee Y."/>
            <person name="Jeon C.O."/>
        </authorList>
    </citation>
    <scope>NUCLEOTIDE SEQUENCE [LARGE SCALE GENOMIC DNA]</scope>
    <source>
        <strain evidence="9">HR-U</strain>
    </source>
</reference>
<keyword evidence="4" id="KW-0378">Hydrolase</keyword>
<evidence type="ECO:0000256" key="1">
    <source>
        <dbReference type="ARBA" id="ARBA00004945"/>
    </source>
</evidence>
<keyword evidence="6" id="KW-0732">Signal</keyword>
<evidence type="ECO:0000259" key="7">
    <source>
        <dbReference type="Pfam" id="PF01048"/>
    </source>
</evidence>
<dbReference type="PANTHER" id="PTHR46832:SF1">
    <property type="entry name" value="5'-METHYLTHIOADENOSINE_S-ADENOSYLHOMOCYSTEINE NUCLEOSIDASE"/>
    <property type="match status" value="1"/>
</dbReference>
<feature type="signal peptide" evidence="6">
    <location>
        <begin position="1"/>
        <end position="20"/>
    </location>
</feature>
<dbReference type="PANTHER" id="PTHR46832">
    <property type="entry name" value="5'-METHYLTHIOADENOSINE/S-ADENOSYLHOMOCYSTEINE NUCLEOSIDASE"/>
    <property type="match status" value="1"/>
</dbReference>
<evidence type="ECO:0000256" key="2">
    <source>
        <dbReference type="ARBA" id="ARBA00011974"/>
    </source>
</evidence>
<evidence type="ECO:0000256" key="6">
    <source>
        <dbReference type="SAM" id="SignalP"/>
    </source>
</evidence>
<gene>
    <name evidence="8" type="ORF">C5O19_07545</name>
</gene>
<keyword evidence="3" id="KW-0028">Amino-acid biosynthesis</keyword>
<keyword evidence="9" id="KW-1185">Reference proteome</keyword>
<dbReference type="UniPathway" id="UPA00904">
    <property type="reaction ID" value="UER00871"/>
</dbReference>
<evidence type="ECO:0000256" key="4">
    <source>
        <dbReference type="ARBA" id="ARBA00022801"/>
    </source>
</evidence>
<name>A0A2S7IP32_9BACT</name>
<dbReference type="GO" id="GO:0019284">
    <property type="term" value="P:L-methionine salvage from S-adenosylmethionine"/>
    <property type="evidence" value="ECO:0007669"/>
    <property type="project" value="TreeGrafter"/>
</dbReference>
<dbReference type="OrthoDB" id="9792278at2"/>